<gene>
    <name evidence="3" type="ORF">GCM10009665_80110</name>
</gene>
<evidence type="ECO:0000256" key="2">
    <source>
        <dbReference type="SAM" id="MobiDB-lite"/>
    </source>
</evidence>
<keyword evidence="1" id="KW-0175">Coiled coil</keyword>
<evidence type="ECO:0000256" key="1">
    <source>
        <dbReference type="SAM" id="Coils"/>
    </source>
</evidence>
<dbReference type="Proteomes" id="UP001500037">
    <property type="component" value="Unassembled WGS sequence"/>
</dbReference>
<protein>
    <recommendedName>
        <fullName evidence="5">X-X-X-Leu-X-X-Gly heptad repeat protein</fullName>
    </recommendedName>
</protein>
<reference evidence="4" key="1">
    <citation type="journal article" date="2019" name="Int. J. Syst. Evol. Microbiol.">
        <title>The Global Catalogue of Microorganisms (GCM) 10K type strain sequencing project: providing services to taxonomists for standard genome sequencing and annotation.</title>
        <authorList>
            <consortium name="The Broad Institute Genomics Platform"/>
            <consortium name="The Broad Institute Genome Sequencing Center for Infectious Disease"/>
            <person name="Wu L."/>
            <person name="Ma J."/>
        </authorList>
    </citation>
    <scope>NUCLEOTIDE SEQUENCE [LARGE SCALE GENOMIC DNA]</scope>
    <source>
        <strain evidence="4">JCM 13004</strain>
    </source>
</reference>
<proteinExistence type="predicted"/>
<organism evidence="3 4">
    <name type="scientific">Kitasatospora nipponensis</name>
    <dbReference type="NCBI Taxonomy" id="258049"/>
    <lineage>
        <taxon>Bacteria</taxon>
        <taxon>Bacillati</taxon>
        <taxon>Actinomycetota</taxon>
        <taxon>Actinomycetes</taxon>
        <taxon>Kitasatosporales</taxon>
        <taxon>Streptomycetaceae</taxon>
        <taxon>Kitasatospora</taxon>
    </lineage>
</organism>
<dbReference type="RefSeq" id="WP_344447513.1">
    <property type="nucleotide sequence ID" value="NZ_BAAALF010000777.1"/>
</dbReference>
<sequence length="151" mass="16468">MPEFDQPIPAPTTDSGQDQGGLWAKVNPFNAESMAKAEKQSGELLESAKGGGFPVSENAGKDLQDAITEALGDLDEIMYEADGLAEEPKLGTGPYAKQVAQHVQQSGNGPRGILPMLRKLRTVLEQSEEALKIAMRNYHEAEEQQKQTFRQ</sequence>
<feature type="region of interest" description="Disordered" evidence="2">
    <location>
        <begin position="1"/>
        <end position="58"/>
    </location>
</feature>
<evidence type="ECO:0000313" key="4">
    <source>
        <dbReference type="Proteomes" id="UP001500037"/>
    </source>
</evidence>
<evidence type="ECO:0000313" key="3">
    <source>
        <dbReference type="EMBL" id="GAA1078796.1"/>
    </source>
</evidence>
<accession>A0ABP4DY22</accession>
<comment type="caution">
    <text evidence="3">The sequence shown here is derived from an EMBL/GenBank/DDBJ whole genome shotgun (WGS) entry which is preliminary data.</text>
</comment>
<dbReference type="EMBL" id="BAAALF010000777">
    <property type="protein sequence ID" value="GAA1078796.1"/>
    <property type="molecule type" value="Genomic_DNA"/>
</dbReference>
<evidence type="ECO:0008006" key="5">
    <source>
        <dbReference type="Google" id="ProtNLM"/>
    </source>
</evidence>
<keyword evidence="4" id="KW-1185">Reference proteome</keyword>
<feature type="coiled-coil region" evidence="1">
    <location>
        <begin position="117"/>
        <end position="144"/>
    </location>
</feature>
<name>A0ABP4DY22_9ACTN</name>